<dbReference type="GeneID" id="67180321"/>
<feature type="signal peptide" evidence="2">
    <location>
        <begin position="1"/>
        <end position="19"/>
    </location>
</feature>
<dbReference type="GO" id="GO:0004177">
    <property type="term" value="F:aminopeptidase activity"/>
    <property type="evidence" value="ECO:0007669"/>
    <property type="project" value="TreeGrafter"/>
</dbReference>
<dbReference type="Pfam" id="PF03576">
    <property type="entry name" value="Peptidase_S58"/>
    <property type="match status" value="1"/>
</dbReference>
<dbReference type="PANTHER" id="PTHR36512:SF3">
    <property type="entry name" value="BLR5678 PROTEIN"/>
    <property type="match status" value="1"/>
</dbReference>
<dbReference type="STRING" id="550540.Fbal_0075"/>
<dbReference type="Proteomes" id="UP000006683">
    <property type="component" value="Chromosome"/>
</dbReference>
<dbReference type="Gene3D" id="3.60.70.12">
    <property type="entry name" value="L-amino peptidase D-ALA esterase/amidase"/>
    <property type="match status" value="1"/>
</dbReference>
<dbReference type="OrthoDB" id="9808347at2"/>
<dbReference type="RefSeq" id="WP_013343595.1">
    <property type="nucleotide sequence ID" value="NC_014541.1"/>
</dbReference>
<dbReference type="EMBL" id="CP002209">
    <property type="protein sequence ID" value="ADN74289.1"/>
    <property type="molecule type" value="Genomic_DNA"/>
</dbReference>
<protein>
    <submittedName>
        <fullName evidence="3">Peptidase S58 DmpA</fullName>
    </submittedName>
</protein>
<evidence type="ECO:0000256" key="1">
    <source>
        <dbReference type="ARBA" id="ARBA00007068"/>
    </source>
</evidence>
<proteinExistence type="inferred from homology"/>
<evidence type="ECO:0000313" key="4">
    <source>
        <dbReference type="Proteomes" id="UP000006683"/>
    </source>
</evidence>
<feature type="chain" id="PRO_5003151695" evidence="2">
    <location>
        <begin position="20"/>
        <end position="341"/>
    </location>
</feature>
<dbReference type="HOGENOM" id="CLU_044458_1_0_6"/>
<name>E1SVD5_FERBD</name>
<evidence type="ECO:0000256" key="2">
    <source>
        <dbReference type="SAM" id="SignalP"/>
    </source>
</evidence>
<accession>E1SVD5</accession>
<dbReference type="MEROPS" id="P01.101"/>
<organism evidence="3 4">
    <name type="scientific">Ferrimonas balearica (strain DSM 9799 / CCM 4581 / KCTC 23876 / PAT)</name>
    <dbReference type="NCBI Taxonomy" id="550540"/>
    <lineage>
        <taxon>Bacteria</taxon>
        <taxon>Pseudomonadati</taxon>
        <taxon>Pseudomonadota</taxon>
        <taxon>Gammaproteobacteria</taxon>
        <taxon>Alteromonadales</taxon>
        <taxon>Ferrimonadaceae</taxon>
        <taxon>Ferrimonas</taxon>
    </lineage>
</organism>
<dbReference type="KEGG" id="fbl:Fbal_0075"/>
<dbReference type="AlphaFoldDB" id="E1SVD5"/>
<keyword evidence="4" id="KW-1185">Reference proteome</keyword>
<dbReference type="eggNOG" id="COG3191">
    <property type="taxonomic scope" value="Bacteria"/>
</dbReference>
<gene>
    <name evidence="3" type="ordered locus">Fbal_0075</name>
</gene>
<evidence type="ECO:0000313" key="3">
    <source>
        <dbReference type="EMBL" id="ADN74289.1"/>
    </source>
</evidence>
<keyword evidence="2" id="KW-0732">Signal</keyword>
<sequence>MKAWLALLAALALPLSAQNYDPNALFAIKQLKIGQISDHTGLTGVTVLRFDQGATASVDVRGAAPGTRETDLLKPENLVDKVHAIVLSGGSAFGLDAMSGVARQLESEGIGFNTGVARVPIVTGAVLFDLVVGDPKARPDAAMGQAAAKAAKRSGLTEGNVGAGTGASVGKIRGMEHATKSGLGVYSVQLDSGLVVGAVVAVNAWGDVVDRSGQLLAGTRDENGFIPGTALIFQGANEPGFVGKNTTIGAIVTNATLTKAEALKVAQMAHDGYARAIRPVHTMNDGDAIFAAGTGELGPVNINTLGVIAAEVMETAIHRAVQAAESAGGLPAASDVAKMNK</sequence>
<comment type="similarity">
    <text evidence="1">Belongs to the peptidase S58 family.</text>
</comment>
<dbReference type="PANTHER" id="PTHR36512">
    <property type="entry name" value="D-AMINOPEPTIDASE"/>
    <property type="match status" value="1"/>
</dbReference>
<dbReference type="SUPFAM" id="SSF56266">
    <property type="entry name" value="DmpA/ArgJ-like"/>
    <property type="match status" value="1"/>
</dbReference>
<reference evidence="3 4" key="1">
    <citation type="journal article" date="2010" name="Stand. Genomic Sci.">
        <title>Complete genome sequence of Ferrimonas balearica type strain (PAT).</title>
        <authorList>
            <person name="Nolan M."/>
            <person name="Sikorski J."/>
            <person name="Davenport K."/>
            <person name="Lucas S."/>
            <person name="Glavina Del Rio T."/>
            <person name="Tice H."/>
            <person name="Cheng J."/>
            <person name="Goodwin L."/>
            <person name="Pitluck S."/>
            <person name="Liolios K."/>
            <person name="Ivanova N."/>
            <person name="Mavromatis K."/>
            <person name="Ovchinnikova G."/>
            <person name="Pati A."/>
            <person name="Chen A."/>
            <person name="Palaniappan K."/>
            <person name="Land M."/>
            <person name="Hauser L."/>
            <person name="Chang Y."/>
            <person name="Jeffries C."/>
            <person name="Tapia R."/>
            <person name="Brettin T."/>
            <person name="Detter J."/>
            <person name="Han C."/>
            <person name="Yasawong M."/>
            <person name="Rohde M."/>
            <person name="Tindall B."/>
            <person name="Goker M."/>
            <person name="Woyke T."/>
            <person name="Bristow J."/>
            <person name="Eisen J."/>
            <person name="Markowitz V."/>
            <person name="Hugenholtz P."/>
            <person name="Kyrpides N."/>
            <person name="Klenk H."/>
            <person name="Lapidus A."/>
        </authorList>
    </citation>
    <scope>NUCLEOTIDE SEQUENCE [LARGE SCALE GENOMIC DNA]</scope>
    <source>
        <strain evidence="4">DSM 9799 / CCM 4581 / KCTC 23876 / PAT</strain>
    </source>
</reference>
<dbReference type="InterPro" id="IPR005321">
    <property type="entry name" value="Peptidase_S58_DmpA"/>
</dbReference>
<dbReference type="CDD" id="cd02252">
    <property type="entry name" value="nylC_like"/>
    <property type="match status" value="1"/>
</dbReference>
<dbReference type="InterPro" id="IPR016117">
    <property type="entry name" value="ArgJ-like_dom_sf"/>
</dbReference>